<sequence length="156" mass="18246">MTINWMQHMAKLNLSQAAKVVGKNRVTLWRHINAGKLSAERDRDGNPLVDTSELLRVYGVLKQDATHESEKKQHNETPSYEELLQLVKEMRKEQSEMKSLILDLSNRLEYKPENPTFQHDYVTKSKPESDPEWPKEVKTLADIMLRNEIKAKYLKD</sequence>
<evidence type="ECO:0000313" key="1">
    <source>
        <dbReference type="EMBL" id="ASK71598.1"/>
    </source>
</evidence>
<keyword evidence="2" id="KW-1185">Reference proteome</keyword>
<reference evidence="1 2" key="1">
    <citation type="submission" date="2017-07" db="EMBL/GenBank/DDBJ databases">
        <title>Phenotypical and genomic characterization of a clinical isolate of Shewanella bicestrii sp. nov. producing an extended-spectrum beta-lactamase and a new oxacillinase variant.</title>
        <authorList>
            <person name="Jousset A.B."/>
            <person name="Bonnin R.A."/>
            <person name="Girlich D."/>
            <person name="Dabos L."/>
            <person name="Potron A."/>
            <person name="Dortet L."/>
            <person name="Glaser P."/>
            <person name="Naas T."/>
        </authorList>
    </citation>
    <scope>NUCLEOTIDE SEQUENCE [LARGE SCALE GENOMIC DNA]</scope>
    <source>
        <strain evidence="1 2">JAB-1</strain>
        <plasmid evidence="2">pshe-2</plasmid>
    </source>
</reference>
<evidence type="ECO:0008006" key="3">
    <source>
        <dbReference type="Google" id="ProtNLM"/>
    </source>
</evidence>
<keyword evidence="1" id="KW-0614">Plasmid</keyword>
<organism evidence="1 2">
    <name type="scientific">Shewanella bicestrii</name>
    <dbReference type="NCBI Taxonomy" id="2018305"/>
    <lineage>
        <taxon>Bacteria</taxon>
        <taxon>Pseudomonadati</taxon>
        <taxon>Pseudomonadota</taxon>
        <taxon>Gammaproteobacteria</taxon>
        <taxon>Alteromonadales</taxon>
        <taxon>Shewanellaceae</taxon>
        <taxon>Shewanella</taxon>
    </lineage>
</organism>
<gene>
    <name evidence="1" type="ORF">CF168_22220</name>
</gene>
<name>A0A220UTU2_9GAMM</name>
<dbReference type="EMBL" id="CP022360">
    <property type="protein sequence ID" value="ASK71598.1"/>
    <property type="molecule type" value="Genomic_DNA"/>
</dbReference>
<proteinExistence type="predicted"/>
<protein>
    <recommendedName>
        <fullName evidence="3">Helix-turn-helix domain-containing protein</fullName>
    </recommendedName>
</protein>
<accession>A0A220UTU2</accession>
<dbReference type="KEGG" id="sbj:CF168_22220"/>
<dbReference type="Proteomes" id="UP000198367">
    <property type="component" value="Plasmid pSHE-2"/>
</dbReference>
<dbReference type="AlphaFoldDB" id="A0A220UTU2"/>
<geneLocation type="plasmid" evidence="2">
    <name>pshe-2</name>
</geneLocation>
<evidence type="ECO:0000313" key="2">
    <source>
        <dbReference type="Proteomes" id="UP000198367"/>
    </source>
</evidence>